<protein>
    <submittedName>
        <fullName evidence="2">Uncharacterized protein</fullName>
    </submittedName>
</protein>
<proteinExistence type="predicted"/>
<dbReference type="InParanoid" id="A0A1Q3B4C6"/>
<dbReference type="AlphaFoldDB" id="A0A1Q3B4C6"/>
<evidence type="ECO:0000256" key="1">
    <source>
        <dbReference type="SAM" id="Phobius"/>
    </source>
</evidence>
<evidence type="ECO:0000313" key="2">
    <source>
        <dbReference type="EMBL" id="GAV62838.1"/>
    </source>
</evidence>
<name>A0A1Q3B4C6_CEPFO</name>
<comment type="caution">
    <text evidence="2">The sequence shown here is derived from an EMBL/GenBank/DDBJ whole genome shotgun (WGS) entry which is preliminary data.</text>
</comment>
<dbReference type="Proteomes" id="UP000187406">
    <property type="component" value="Unassembled WGS sequence"/>
</dbReference>
<keyword evidence="3" id="KW-1185">Reference proteome</keyword>
<sequence length="72" mass="8423">MKEEIHTIVQNNTWFLVPNSMNVGQSTKWTLIMPFSMVTCLMTFSCFNLHVLKTVQNLIMFEVFISSIYCLK</sequence>
<reference evidence="3" key="1">
    <citation type="submission" date="2016-04" db="EMBL/GenBank/DDBJ databases">
        <title>Cephalotus genome sequencing.</title>
        <authorList>
            <person name="Fukushima K."/>
            <person name="Hasebe M."/>
            <person name="Fang X."/>
        </authorList>
    </citation>
    <scope>NUCLEOTIDE SEQUENCE [LARGE SCALE GENOMIC DNA]</scope>
    <source>
        <strain evidence="3">cv. St1</strain>
    </source>
</reference>
<accession>A0A1Q3B4C6</accession>
<gene>
    <name evidence="2" type="ORF">CFOL_v3_06361</name>
</gene>
<keyword evidence="1" id="KW-0472">Membrane</keyword>
<dbReference type="EMBL" id="BDDD01000281">
    <property type="protein sequence ID" value="GAV62838.1"/>
    <property type="molecule type" value="Genomic_DNA"/>
</dbReference>
<feature type="transmembrane region" description="Helical" evidence="1">
    <location>
        <begin position="31"/>
        <end position="52"/>
    </location>
</feature>
<keyword evidence="1" id="KW-1133">Transmembrane helix</keyword>
<keyword evidence="1" id="KW-0812">Transmembrane</keyword>
<evidence type="ECO:0000313" key="3">
    <source>
        <dbReference type="Proteomes" id="UP000187406"/>
    </source>
</evidence>
<organism evidence="2 3">
    <name type="scientific">Cephalotus follicularis</name>
    <name type="common">Albany pitcher plant</name>
    <dbReference type="NCBI Taxonomy" id="3775"/>
    <lineage>
        <taxon>Eukaryota</taxon>
        <taxon>Viridiplantae</taxon>
        <taxon>Streptophyta</taxon>
        <taxon>Embryophyta</taxon>
        <taxon>Tracheophyta</taxon>
        <taxon>Spermatophyta</taxon>
        <taxon>Magnoliopsida</taxon>
        <taxon>eudicotyledons</taxon>
        <taxon>Gunneridae</taxon>
        <taxon>Pentapetalae</taxon>
        <taxon>rosids</taxon>
        <taxon>fabids</taxon>
        <taxon>Oxalidales</taxon>
        <taxon>Cephalotaceae</taxon>
        <taxon>Cephalotus</taxon>
    </lineage>
</organism>